<dbReference type="RefSeq" id="WP_178367613.1">
    <property type="nucleotide sequence ID" value="NZ_JACADJ010000061.1"/>
</dbReference>
<gene>
    <name evidence="1" type="ORF">HXW94_14405</name>
</gene>
<evidence type="ECO:0000313" key="2">
    <source>
        <dbReference type="Proteomes" id="UP000553343"/>
    </source>
</evidence>
<dbReference type="Gene3D" id="3.30.70.1120">
    <property type="entry name" value="TT1725-like"/>
    <property type="match status" value="1"/>
</dbReference>
<dbReference type="EMBL" id="JACADJ010000061">
    <property type="protein sequence ID" value="NWH06161.1"/>
    <property type="molecule type" value="Genomic_DNA"/>
</dbReference>
<dbReference type="Pfam" id="PF04456">
    <property type="entry name" value="DUF503"/>
    <property type="match status" value="1"/>
</dbReference>
<name>A0A850T4Z8_9BACT</name>
<protein>
    <submittedName>
        <fullName evidence="1">DUF503 domain-containing protein</fullName>
    </submittedName>
</protein>
<dbReference type="InterPro" id="IPR036746">
    <property type="entry name" value="TT1725-like_sf"/>
</dbReference>
<dbReference type="PANTHER" id="PTHR36441:SF1">
    <property type="entry name" value="DUF503 DOMAIN-CONTAINING PROTEIN"/>
    <property type="match status" value="1"/>
</dbReference>
<comment type="caution">
    <text evidence="1">The sequence shown here is derived from an EMBL/GenBank/DDBJ whole genome shotgun (WGS) entry which is preliminary data.</text>
</comment>
<sequence length="95" mass="10587">MVVGIGQIKFRLYDAHSLKAKRSVVKSIISRLQNRFNISVAETGLNDSHDWARIGFALVGNDARMINSKVDKVFNAADRLGLAVIVDTHMEIIHI</sequence>
<dbReference type="InterPro" id="IPR007546">
    <property type="entry name" value="DUF503"/>
</dbReference>
<keyword evidence="2" id="KW-1185">Reference proteome</keyword>
<dbReference type="SUPFAM" id="SSF103007">
    <property type="entry name" value="Hypothetical protein TT1725"/>
    <property type="match status" value="1"/>
</dbReference>
<reference evidence="1 2" key="1">
    <citation type="submission" date="2020-06" db="EMBL/GenBank/DDBJ databases">
        <title>High-quality draft genome of sulfate reducer Desulfobacter latus type strain AcrS2 isolated from marine sediment.</title>
        <authorList>
            <person name="Hoppe M."/>
            <person name="Larsen C.K."/>
            <person name="Marshall I.P.G."/>
            <person name="Schramm A."/>
            <person name="Marietou A.G."/>
        </authorList>
    </citation>
    <scope>NUCLEOTIDE SEQUENCE [LARGE SCALE GENOMIC DNA]</scope>
    <source>
        <strain evidence="1 2">AcRS2</strain>
    </source>
</reference>
<accession>A0A850T4Z8</accession>
<dbReference type="AlphaFoldDB" id="A0A850T4Z8"/>
<evidence type="ECO:0000313" key="1">
    <source>
        <dbReference type="EMBL" id="NWH06161.1"/>
    </source>
</evidence>
<organism evidence="1 2">
    <name type="scientific">Desulfobacter latus</name>
    <dbReference type="NCBI Taxonomy" id="2292"/>
    <lineage>
        <taxon>Bacteria</taxon>
        <taxon>Pseudomonadati</taxon>
        <taxon>Thermodesulfobacteriota</taxon>
        <taxon>Desulfobacteria</taxon>
        <taxon>Desulfobacterales</taxon>
        <taxon>Desulfobacteraceae</taxon>
        <taxon>Desulfobacter</taxon>
    </lineage>
</organism>
<proteinExistence type="predicted"/>
<dbReference type="Proteomes" id="UP000553343">
    <property type="component" value="Unassembled WGS sequence"/>
</dbReference>
<dbReference type="PANTHER" id="PTHR36441">
    <property type="entry name" value="HYPOTHETICAL CYTOSOLIC PROTEIN"/>
    <property type="match status" value="1"/>
</dbReference>